<protein>
    <submittedName>
        <fullName evidence="3">Helix-turn-helix protein</fullName>
    </submittedName>
</protein>
<dbReference type="AlphaFoldDB" id="G9YIC8"/>
<keyword evidence="4" id="KW-1185">Reference proteome</keyword>
<dbReference type="HOGENOM" id="CLU_129218_0_2_9"/>
<name>G9YIC8_9FIRM</name>
<evidence type="ECO:0000256" key="2">
    <source>
        <dbReference type="ARBA" id="ARBA00024764"/>
    </source>
</evidence>
<dbReference type="eggNOG" id="COG2739">
    <property type="taxonomic scope" value="Bacteria"/>
</dbReference>
<reference evidence="3 4" key="1">
    <citation type="submission" date="2011-08" db="EMBL/GenBank/DDBJ databases">
        <authorList>
            <person name="Weinstock G."/>
            <person name="Sodergren E."/>
            <person name="Clifton S."/>
            <person name="Fulton L."/>
            <person name="Fulton B."/>
            <person name="Courtney L."/>
            <person name="Fronick C."/>
            <person name="Harrison M."/>
            <person name="Strong C."/>
            <person name="Farmer C."/>
            <person name="Delahaunty K."/>
            <person name="Markovic C."/>
            <person name="Hall O."/>
            <person name="Minx P."/>
            <person name="Tomlinson C."/>
            <person name="Mitreva M."/>
            <person name="Hou S."/>
            <person name="Chen J."/>
            <person name="Wollam A."/>
            <person name="Pepin K.H."/>
            <person name="Johnson M."/>
            <person name="Bhonagiri V."/>
            <person name="Zhang X."/>
            <person name="Suruliraj S."/>
            <person name="Warren W."/>
            <person name="Chinwalla A."/>
            <person name="Mardis E.R."/>
            <person name="Wilson R.K."/>
        </authorList>
    </citation>
    <scope>NUCLEOTIDE SEQUENCE [LARGE SCALE GENOMIC DNA]</scope>
    <source>
        <strain evidence="3 4">F0357</strain>
    </source>
</reference>
<dbReference type="InterPro" id="IPR013324">
    <property type="entry name" value="RNA_pol_sigma_r3/r4-like"/>
</dbReference>
<evidence type="ECO:0000313" key="3">
    <source>
        <dbReference type="EMBL" id="EHM39731.1"/>
    </source>
</evidence>
<comment type="caution">
    <text evidence="3">The sequence shown here is derived from an EMBL/GenBank/DDBJ whole genome shotgun (WGS) entry which is preliminary data.</text>
</comment>
<dbReference type="PANTHER" id="PTHR40083">
    <property type="entry name" value="UPF0122 PROTEIN CBO2450/CLC_2298"/>
    <property type="match status" value="1"/>
</dbReference>
<sequence>MVEDVVRTGRLLDTYGPLLTPHQQRCMAILYFYDDLSLAEIGAELHISRQGVHDLLQRASQGLEHYEAKLHIAERSERIRAEVEHALLCLDKGGAEDIKEAKRVLTELDI</sequence>
<dbReference type="Proteomes" id="UP000005481">
    <property type="component" value="Unassembled WGS sequence"/>
</dbReference>
<gene>
    <name evidence="3" type="ORF">HMPREF0080_01419</name>
</gene>
<proteinExistence type="inferred from homology"/>
<dbReference type="PATRIC" id="fig|861450.3.peg.1310"/>
<dbReference type="NCBIfam" id="NF045758">
    <property type="entry name" value="YlxM"/>
    <property type="match status" value="1"/>
</dbReference>
<evidence type="ECO:0000256" key="1">
    <source>
        <dbReference type="ARBA" id="ARBA00008720"/>
    </source>
</evidence>
<dbReference type="Gene3D" id="1.10.10.10">
    <property type="entry name" value="Winged helix-like DNA-binding domain superfamily/Winged helix DNA-binding domain"/>
    <property type="match status" value="1"/>
</dbReference>
<dbReference type="EMBL" id="AGCJ01000060">
    <property type="protein sequence ID" value="EHM39731.1"/>
    <property type="molecule type" value="Genomic_DNA"/>
</dbReference>
<comment type="similarity">
    <text evidence="1">Belongs to the UPF0122 family.</text>
</comment>
<dbReference type="InterPro" id="IPR036388">
    <property type="entry name" value="WH-like_DNA-bd_sf"/>
</dbReference>
<accession>G9YIC8</accession>
<dbReference type="RefSeq" id="WP_006790388.1">
    <property type="nucleotide sequence ID" value="NZ_JH417599.1"/>
</dbReference>
<organism evidence="3 4">
    <name type="scientific">Anaeroglobus geminatus F0357</name>
    <dbReference type="NCBI Taxonomy" id="861450"/>
    <lineage>
        <taxon>Bacteria</taxon>
        <taxon>Bacillati</taxon>
        <taxon>Bacillota</taxon>
        <taxon>Negativicutes</taxon>
        <taxon>Veillonellales</taxon>
        <taxon>Veillonellaceae</taxon>
        <taxon>Anaeroglobus</taxon>
    </lineage>
</organism>
<dbReference type="InterPro" id="IPR054831">
    <property type="entry name" value="UPF0122_fam_protein"/>
</dbReference>
<dbReference type="Pfam" id="PF04297">
    <property type="entry name" value="UPF0122"/>
    <property type="match status" value="1"/>
</dbReference>
<dbReference type="PANTHER" id="PTHR40083:SF1">
    <property type="entry name" value="UPF0122 PROTEIN YLXM"/>
    <property type="match status" value="1"/>
</dbReference>
<dbReference type="STRING" id="861450.HMPREF0080_01419"/>
<dbReference type="SUPFAM" id="SSF88659">
    <property type="entry name" value="Sigma3 and sigma4 domains of RNA polymerase sigma factors"/>
    <property type="match status" value="1"/>
</dbReference>
<evidence type="ECO:0000313" key="4">
    <source>
        <dbReference type="Proteomes" id="UP000005481"/>
    </source>
</evidence>
<comment type="function">
    <text evidence="2">Might take part in the signal recognition particle (SRP) pathway. This is inferred from the conservation of its genetic proximity to ftsY/ffh. May be a regulatory protein.</text>
</comment>
<dbReference type="InterPro" id="IPR007394">
    <property type="entry name" value="UPF0122"/>
</dbReference>
<dbReference type="OrthoDB" id="6392at2"/>